<organism evidence="2 3">
    <name type="scientific">Pseudooceanicola spongiae</name>
    <dbReference type="NCBI Taxonomy" id="2613965"/>
    <lineage>
        <taxon>Bacteria</taxon>
        <taxon>Pseudomonadati</taxon>
        <taxon>Pseudomonadota</taxon>
        <taxon>Alphaproteobacteria</taxon>
        <taxon>Rhodobacterales</taxon>
        <taxon>Paracoccaceae</taxon>
        <taxon>Pseudooceanicola</taxon>
    </lineage>
</organism>
<dbReference type="AlphaFoldDB" id="A0A7L9WMX5"/>
<reference evidence="2 3" key="1">
    <citation type="submission" date="2019-10" db="EMBL/GenBank/DDBJ databases">
        <title>Pseudopuniceibacterium sp. HQ09 islated from Antarctica.</title>
        <authorList>
            <person name="Liao L."/>
            <person name="Su S."/>
            <person name="Chen B."/>
            <person name="Yu Y."/>
        </authorList>
    </citation>
    <scope>NUCLEOTIDE SEQUENCE [LARGE SCALE GENOMIC DNA]</scope>
    <source>
        <strain evidence="2 3">HQ09</strain>
    </source>
</reference>
<dbReference type="SUPFAM" id="SSF55874">
    <property type="entry name" value="ATPase domain of HSP90 chaperone/DNA topoisomerase II/histidine kinase"/>
    <property type="match status" value="1"/>
</dbReference>
<evidence type="ECO:0000313" key="2">
    <source>
        <dbReference type="EMBL" id="QOL81741.1"/>
    </source>
</evidence>
<dbReference type="Gene3D" id="3.30.450.40">
    <property type="match status" value="1"/>
</dbReference>
<dbReference type="Proteomes" id="UP000594118">
    <property type="component" value="Chromosome"/>
</dbReference>
<accession>A0A7L9WMX5</accession>
<dbReference type="SMART" id="SM00065">
    <property type="entry name" value="GAF"/>
    <property type="match status" value="1"/>
</dbReference>
<dbReference type="PANTHER" id="PTHR43102:SF2">
    <property type="entry name" value="GAF DOMAIN-CONTAINING PROTEIN"/>
    <property type="match status" value="1"/>
</dbReference>
<gene>
    <name evidence="2" type="ORF">F3W81_13450</name>
</gene>
<proteinExistence type="predicted"/>
<dbReference type="KEGG" id="pshq:F3W81_13450"/>
<evidence type="ECO:0000313" key="3">
    <source>
        <dbReference type="Proteomes" id="UP000594118"/>
    </source>
</evidence>
<feature type="domain" description="Histidine kinase" evidence="1">
    <location>
        <begin position="210"/>
        <end position="400"/>
    </location>
</feature>
<dbReference type="InterPro" id="IPR036890">
    <property type="entry name" value="HATPase_C_sf"/>
</dbReference>
<dbReference type="InterPro" id="IPR029016">
    <property type="entry name" value="GAF-like_dom_sf"/>
</dbReference>
<dbReference type="InterPro" id="IPR011495">
    <property type="entry name" value="Sig_transdc_His_kin_sub2_dim/P"/>
</dbReference>
<sequence length="415" mass="45248">MARAACSYLQRQVCMSIPLPLHRRPALRPPSLLESTIMKAPQHPDEAKRLAELNSFEVLDTDPEEPFDDVVKLASALCGMPISLISLVDGDRQWFKAKTGLENAQTSLEESICAHAILAEEGFLEVTDASIDPRTKDNPLVTGEMNLRYYAGAVLKTEDGFPIGSLCVLDTQPNKLTPLQRDALKVLAKQIIVQMELKRALRQAELMRREVDHRVKNSLQSVSALTRMQARDVKGEEARAALEHVRRRIETVAALHEQLYRAEQSETINLNHFGTSVCRLIGGSAPHNVRIESSWPVVDVDANVAAALGVILNEFAANAFKHAFPDGRDGVVSCLVQTEVNGRCELQLSDNGVGLPGGVTAQQGLGMQVIEASARQLGGAFSLESGPSGTRITLDFPLQDADYDGPDENGALARM</sequence>
<protein>
    <submittedName>
        <fullName evidence="2">GAF domain-containing protein</fullName>
    </submittedName>
</protein>
<evidence type="ECO:0000259" key="1">
    <source>
        <dbReference type="PROSITE" id="PS50109"/>
    </source>
</evidence>
<dbReference type="SMART" id="SM00387">
    <property type="entry name" value="HATPase_c"/>
    <property type="match status" value="1"/>
</dbReference>
<dbReference type="Pfam" id="PF07568">
    <property type="entry name" value="HisKA_2"/>
    <property type="match status" value="1"/>
</dbReference>
<dbReference type="SUPFAM" id="SSF55781">
    <property type="entry name" value="GAF domain-like"/>
    <property type="match status" value="1"/>
</dbReference>
<dbReference type="InterPro" id="IPR005467">
    <property type="entry name" value="His_kinase_dom"/>
</dbReference>
<dbReference type="InterPro" id="IPR003594">
    <property type="entry name" value="HATPase_dom"/>
</dbReference>
<dbReference type="InterPro" id="IPR003018">
    <property type="entry name" value="GAF"/>
</dbReference>
<dbReference type="Pfam" id="PF02518">
    <property type="entry name" value="HATPase_c"/>
    <property type="match status" value="1"/>
</dbReference>
<keyword evidence="3" id="KW-1185">Reference proteome</keyword>
<dbReference type="PROSITE" id="PS50109">
    <property type="entry name" value="HIS_KIN"/>
    <property type="match status" value="1"/>
</dbReference>
<dbReference type="EMBL" id="CP045201">
    <property type="protein sequence ID" value="QOL81741.1"/>
    <property type="molecule type" value="Genomic_DNA"/>
</dbReference>
<dbReference type="Pfam" id="PF01590">
    <property type="entry name" value="GAF"/>
    <property type="match status" value="1"/>
</dbReference>
<dbReference type="Gene3D" id="3.30.565.10">
    <property type="entry name" value="Histidine kinase-like ATPase, C-terminal domain"/>
    <property type="match status" value="1"/>
</dbReference>
<name>A0A7L9WMX5_9RHOB</name>
<dbReference type="PANTHER" id="PTHR43102">
    <property type="entry name" value="SLR1143 PROTEIN"/>
    <property type="match status" value="1"/>
</dbReference>